<keyword evidence="8" id="KW-1185">Reference proteome</keyword>
<keyword evidence="2 4" id="KW-0547">Nucleotide-binding</keyword>
<feature type="region of interest" description="Disordered" evidence="5">
    <location>
        <begin position="935"/>
        <end position="986"/>
    </location>
</feature>
<dbReference type="GO" id="GO:0006260">
    <property type="term" value="P:DNA replication"/>
    <property type="evidence" value="ECO:0007669"/>
    <property type="project" value="InterPro"/>
</dbReference>
<dbReference type="GO" id="GO:0042555">
    <property type="term" value="C:MCM complex"/>
    <property type="evidence" value="ECO:0007669"/>
    <property type="project" value="TreeGrafter"/>
</dbReference>
<organism evidence="7 8">
    <name type="scientific">Polypedilum vanderplanki</name>
    <name type="common">Sleeping chironomid midge</name>
    <dbReference type="NCBI Taxonomy" id="319348"/>
    <lineage>
        <taxon>Eukaryota</taxon>
        <taxon>Metazoa</taxon>
        <taxon>Ecdysozoa</taxon>
        <taxon>Arthropoda</taxon>
        <taxon>Hexapoda</taxon>
        <taxon>Insecta</taxon>
        <taxon>Pterygota</taxon>
        <taxon>Neoptera</taxon>
        <taxon>Endopterygota</taxon>
        <taxon>Diptera</taxon>
        <taxon>Nematocera</taxon>
        <taxon>Chironomoidea</taxon>
        <taxon>Chironomidae</taxon>
        <taxon>Chironominae</taxon>
        <taxon>Polypedilum</taxon>
        <taxon>Polypedilum</taxon>
    </lineage>
</organism>
<feature type="compositionally biased region" description="Acidic residues" evidence="5">
    <location>
        <begin position="970"/>
        <end position="986"/>
    </location>
</feature>
<comment type="caution">
    <text evidence="7">The sequence shown here is derived from an EMBL/GenBank/DDBJ whole genome shotgun (WGS) entry which is preliminary data.</text>
</comment>
<protein>
    <recommendedName>
        <fullName evidence="1">DNA helicase</fullName>
        <ecNumber evidence="1">3.6.4.12</ecNumber>
    </recommendedName>
</protein>
<dbReference type="Gene3D" id="3.40.50.300">
    <property type="entry name" value="P-loop containing nucleotide triphosphate hydrolases"/>
    <property type="match status" value="1"/>
</dbReference>
<evidence type="ECO:0000313" key="7">
    <source>
        <dbReference type="EMBL" id="KAG5675987.1"/>
    </source>
</evidence>
<evidence type="ECO:0000256" key="3">
    <source>
        <dbReference type="ARBA" id="ARBA00022840"/>
    </source>
</evidence>
<dbReference type="Gene3D" id="2.40.50.140">
    <property type="entry name" value="Nucleic acid-binding proteins"/>
    <property type="match status" value="1"/>
</dbReference>
<feature type="compositionally biased region" description="Basic and acidic residues" evidence="5">
    <location>
        <begin position="950"/>
        <end position="966"/>
    </location>
</feature>
<dbReference type="GO" id="GO:0017116">
    <property type="term" value="F:single-stranded DNA helicase activity"/>
    <property type="evidence" value="ECO:0007669"/>
    <property type="project" value="TreeGrafter"/>
</dbReference>
<dbReference type="GO" id="GO:0003697">
    <property type="term" value="F:single-stranded DNA binding"/>
    <property type="evidence" value="ECO:0007669"/>
    <property type="project" value="TreeGrafter"/>
</dbReference>
<dbReference type="PROSITE" id="PS00847">
    <property type="entry name" value="MCM_1"/>
    <property type="match status" value="1"/>
</dbReference>
<dbReference type="InterPro" id="IPR031327">
    <property type="entry name" value="MCM"/>
</dbReference>
<dbReference type="Gene3D" id="2.20.28.10">
    <property type="match status" value="1"/>
</dbReference>
<evidence type="ECO:0000256" key="1">
    <source>
        <dbReference type="ARBA" id="ARBA00012551"/>
    </source>
</evidence>
<dbReference type="AlphaFoldDB" id="A0A9J6C2F9"/>
<evidence type="ECO:0000256" key="4">
    <source>
        <dbReference type="RuleBase" id="RU004070"/>
    </source>
</evidence>
<evidence type="ECO:0000256" key="5">
    <source>
        <dbReference type="SAM" id="MobiDB-lite"/>
    </source>
</evidence>
<dbReference type="GO" id="GO:0016787">
    <property type="term" value="F:hydrolase activity"/>
    <property type="evidence" value="ECO:0007669"/>
    <property type="project" value="UniProtKB-KW"/>
</dbReference>
<dbReference type="SMART" id="SM00350">
    <property type="entry name" value="MCM"/>
    <property type="match status" value="1"/>
</dbReference>
<keyword evidence="4" id="KW-0238">DNA-binding</keyword>
<dbReference type="Proteomes" id="UP001107558">
    <property type="component" value="Chromosome 2"/>
</dbReference>
<dbReference type="PROSITE" id="PS50051">
    <property type="entry name" value="MCM_2"/>
    <property type="match status" value="1"/>
</dbReference>
<keyword evidence="3 4" id="KW-0067">ATP-binding</keyword>
<dbReference type="EMBL" id="JADBJN010000002">
    <property type="protein sequence ID" value="KAG5675987.1"/>
    <property type="molecule type" value="Genomic_DNA"/>
</dbReference>
<dbReference type="GO" id="GO:0000724">
    <property type="term" value="P:double-strand break repair via homologous recombination"/>
    <property type="evidence" value="ECO:0007669"/>
    <property type="project" value="TreeGrafter"/>
</dbReference>
<dbReference type="InterPro" id="IPR012340">
    <property type="entry name" value="NA-bd_OB-fold"/>
</dbReference>
<sequence length="986" mass="112987">MADSIKTFKEDYLMKYHGNEIKELLTSSNSSKRNVVQISLSTLKSENKNQYSEFYNNYNQEHNKWKKALKNITDKLLNNEKLSQKEIEIRYFQSPDICWPRLEFGHLGKVCEFRAYVYQTSFVTKLEYIREIQCSKCKKKTTIEGDRAFKYNFALRKNCNLSYNCPGKLNFIDKESPEPEYTIDFQTIMVQEIDKFTPKDRMLTVQATNNLVNSCHIGDVVRVLGMLEIRFNDRFGSYRHSIVLHAINIAKENLELKLILEPDEMTKLINAWNDDKRRHQNCEIKARDEMLKAVAPGLTNCFGLKLALMITLCSGDGKRDNDSSSHNKLKDRESVHLLLAGIPGTGKSELVKAALKISARGIKTTGLGSSKVGLTASYRMGGKEEKDHIEAGALVVASNGICCIDEFNYMPTSVRHALHEAMEQQRFTLHKANMKIEVHTKCSIIATLNHKVKHFSKDVRSETDEELKMFNMEPSLASRFDLMFLLDHPGEDYDSKIIDFIMDNYEKIIKMDENARWNESRLQLHIICAKGIEIEVTEEVEKIANQYFQFCLACEGVNISRKTYRLLHSIKRLTISHAKMLLRKRTKIIDVMTAIWFMENSFSFGYLIQPESMLESPLPIGPTVKCIEDTLDNLNLTHLFGIFKQEEAAGLEESLKPVDSNEFYGRNKKNAKNKSILDVPDHLKKSFNITTIEDLFDNNAKTMVDEPKMDEFEDFDLDLSKNFNTFKQDVVQTSTQAKDSLIFKKPIQNSYVKSSSVEKELQGIYDVFEIQNHKAPNDECYLSFNKELDAFNQGIERTSTRVNGNSEFKKPISSVSAQKTPIEEHKNKKPKLLNDDDIEESLEMINAIMGTVDNEDVENKNKPNDIASKFAAAISNTSNKNSSESNSNKPKSVSEILSTKNWNSMTTEKSNESNCVEHKNSTSIADRLKRFEYDGIKEKKENNDTNMSNKDIEMKESEKNPVKSHADLIISDDFDDLDPETFDPFA</sequence>
<evidence type="ECO:0000313" key="8">
    <source>
        <dbReference type="Proteomes" id="UP001107558"/>
    </source>
</evidence>
<dbReference type="PANTHER" id="PTHR11630:SF48">
    <property type="entry name" value="DNA HELICASE MCM9"/>
    <property type="match status" value="1"/>
</dbReference>
<evidence type="ECO:0000256" key="2">
    <source>
        <dbReference type="ARBA" id="ARBA00022741"/>
    </source>
</evidence>
<dbReference type="OrthoDB" id="271325at2759"/>
<accession>A0A9J6C2F9</accession>
<feature type="region of interest" description="Disordered" evidence="5">
    <location>
        <begin position="804"/>
        <end position="828"/>
    </location>
</feature>
<dbReference type="SUPFAM" id="SSF50249">
    <property type="entry name" value="Nucleic acid-binding proteins"/>
    <property type="match status" value="1"/>
</dbReference>
<dbReference type="EC" id="3.6.4.12" evidence="1"/>
<gene>
    <name evidence="7" type="ORF">PVAND_005843</name>
</gene>
<dbReference type="Pfam" id="PF00493">
    <property type="entry name" value="MCM"/>
    <property type="match status" value="1"/>
</dbReference>
<dbReference type="SUPFAM" id="SSF52540">
    <property type="entry name" value="P-loop containing nucleoside triphosphate hydrolases"/>
    <property type="match status" value="1"/>
</dbReference>
<dbReference type="InterPro" id="IPR033762">
    <property type="entry name" value="MCM_OB"/>
</dbReference>
<comment type="similarity">
    <text evidence="4">Belongs to the MCM family.</text>
</comment>
<dbReference type="InterPro" id="IPR003593">
    <property type="entry name" value="AAA+_ATPase"/>
</dbReference>
<name>A0A9J6C2F9_POLVA</name>
<feature type="domain" description="MCM C-terminal AAA(+) ATPase" evidence="6">
    <location>
        <begin position="286"/>
        <end position="501"/>
    </location>
</feature>
<proteinExistence type="inferred from homology"/>
<dbReference type="PRINTS" id="PR01657">
    <property type="entry name" value="MCMFAMILY"/>
</dbReference>
<reference evidence="7" key="1">
    <citation type="submission" date="2021-03" db="EMBL/GenBank/DDBJ databases">
        <title>Chromosome level genome of the anhydrobiotic midge Polypedilum vanderplanki.</title>
        <authorList>
            <person name="Yoshida Y."/>
            <person name="Kikawada T."/>
            <person name="Gusev O."/>
        </authorList>
    </citation>
    <scope>NUCLEOTIDE SEQUENCE</scope>
    <source>
        <strain evidence="7">NIAS01</strain>
        <tissue evidence="7">Whole body or cell culture</tissue>
    </source>
</reference>
<dbReference type="InterPro" id="IPR018525">
    <property type="entry name" value="MCM_CS"/>
</dbReference>
<dbReference type="Pfam" id="PF17207">
    <property type="entry name" value="MCM_OB"/>
    <property type="match status" value="1"/>
</dbReference>
<evidence type="ECO:0000259" key="6">
    <source>
        <dbReference type="PROSITE" id="PS50051"/>
    </source>
</evidence>
<dbReference type="GO" id="GO:0005524">
    <property type="term" value="F:ATP binding"/>
    <property type="evidence" value="ECO:0007669"/>
    <property type="project" value="UniProtKB-KW"/>
</dbReference>
<dbReference type="InterPro" id="IPR027417">
    <property type="entry name" value="P-loop_NTPase"/>
</dbReference>
<dbReference type="SMART" id="SM00382">
    <property type="entry name" value="AAA"/>
    <property type="match status" value="1"/>
</dbReference>
<dbReference type="InterPro" id="IPR001208">
    <property type="entry name" value="MCM_dom"/>
</dbReference>
<dbReference type="PANTHER" id="PTHR11630">
    <property type="entry name" value="DNA REPLICATION LICENSING FACTOR MCM FAMILY MEMBER"/>
    <property type="match status" value="1"/>
</dbReference>
<dbReference type="GO" id="GO:0005634">
    <property type="term" value="C:nucleus"/>
    <property type="evidence" value="ECO:0007669"/>
    <property type="project" value="UniProtKB-SubCell"/>
</dbReference>